<dbReference type="InterPro" id="IPR009600">
    <property type="entry name" value="PIG-U"/>
</dbReference>
<evidence type="ECO:0000256" key="8">
    <source>
        <dbReference type="ARBA" id="ARBA00023136"/>
    </source>
</evidence>
<evidence type="ECO:0000256" key="5">
    <source>
        <dbReference type="ARBA" id="ARBA00022692"/>
    </source>
</evidence>
<sequence length="572" mass="68716">MNISMKIQNKKNGLFASLVICVIIRVVVFYVLNILEGSNYEYIEKIININSIIKEENIPNLEKSKLNNNEYKTWEHNRINYLNGNLEQYFQMDKRYNKNIKENIFKSDSMYYSFNSDIYNMKYIYDSYILRKRYKDIYSFLVLRINPIFLSFLHFIIFNEKKNIMNKVRIKTSEKKINRQSNVIDIFPYHEFRYFMLICLTDIFIAIFLFLIIEHIKKKKDFFNYIYEQTSQNGWKLINPVLLINIYLNNPLTILANVFLSLDNFKLLIITMSFYLTILRISTNSNKIILFINFFCIIVLNSILIYITSFHFILIIIGINNFIIFIKDNIIISHIKKQIEFQKLFFILFKNFIILLFTCIFYGLLIIVSYYMNGKSISFLNNTLINEYKIFYLIPNLGNYWYIFSTMFKNYYYSFLFLFHFHIFLYPIPLFFRLSKTPLIYLKIMIAIALVFHPNIVVNDIIYVLILMSIDYENTLYTIPFAKLLSIWVIHFNMFSITLNTWLRKNTGNANFVLFNQLIVFNITAFIITNSIKFYIRIQTPTTQLEEGKCIVVSKPRNTEFKLLNIFKKKIE</sequence>
<dbReference type="PANTHER" id="PTHR13121">
    <property type="entry name" value="GPI TRANSAMIDASE COMPONENT PIG-U"/>
    <property type="match status" value="1"/>
</dbReference>
<comment type="similarity">
    <text evidence="3">Belongs to the PIGU family.</text>
</comment>
<keyword evidence="7 9" id="KW-1133">Transmembrane helix</keyword>
<dbReference type="VEuPathDB" id="PlasmoDB:Py17XNL_001303354"/>
<protein>
    <submittedName>
        <fullName evidence="10">GPI transamidase subunit PIG-U, putative</fullName>
    </submittedName>
</protein>
<feature type="transmembrane region" description="Helical" evidence="9">
    <location>
        <begin position="137"/>
        <end position="157"/>
    </location>
</feature>
<evidence type="ECO:0000313" key="12">
    <source>
        <dbReference type="Proteomes" id="UP000072874"/>
    </source>
</evidence>
<evidence type="ECO:0000256" key="9">
    <source>
        <dbReference type="SAM" id="Phobius"/>
    </source>
</evidence>
<keyword evidence="4" id="KW-0337">GPI-anchor biosynthesis</keyword>
<proteinExistence type="inferred from homology"/>
<evidence type="ECO:0000256" key="2">
    <source>
        <dbReference type="ARBA" id="ARBA00004687"/>
    </source>
</evidence>
<feature type="transmembrane region" description="Helical" evidence="9">
    <location>
        <begin position="313"/>
        <end position="332"/>
    </location>
</feature>
<feature type="transmembrane region" description="Helical" evidence="9">
    <location>
        <begin position="482"/>
        <end position="503"/>
    </location>
</feature>
<dbReference type="GO" id="GO:0042765">
    <property type="term" value="C:GPI-anchor transamidase complex"/>
    <property type="evidence" value="ECO:0007669"/>
    <property type="project" value="InterPro"/>
</dbReference>
<feature type="transmembrane region" description="Helical" evidence="9">
    <location>
        <begin position="444"/>
        <end position="470"/>
    </location>
</feature>
<evidence type="ECO:0000256" key="4">
    <source>
        <dbReference type="ARBA" id="ARBA00022502"/>
    </source>
</evidence>
<feature type="transmembrane region" description="Helical" evidence="9">
    <location>
        <begin position="411"/>
        <end position="432"/>
    </location>
</feature>
<dbReference type="AlphaFoldDB" id="A0A078KEP4"/>
<comment type="pathway">
    <text evidence="2">Glycolipid biosynthesis; glycosylphosphatidylinositol-anchor biosynthesis.</text>
</comment>
<dbReference type="GO" id="GO:0006506">
    <property type="term" value="P:GPI anchor biosynthetic process"/>
    <property type="evidence" value="ECO:0007669"/>
    <property type="project" value="UniProtKB-UniPathway"/>
</dbReference>
<dbReference type="OMA" id="IYLKIMI"/>
<feature type="transmembrane region" description="Helical" evidence="9">
    <location>
        <begin position="515"/>
        <end position="536"/>
    </location>
</feature>
<name>A0A078KEP4_PLAYE</name>
<dbReference type="OrthoDB" id="549017at2759"/>
<feature type="transmembrane region" description="Helical" evidence="9">
    <location>
        <begin position="344"/>
        <end position="372"/>
    </location>
</feature>
<gene>
    <name evidence="11" type="ORF">PY17X_1350500</name>
    <name evidence="10" type="ORF">PYYM_1347400</name>
</gene>
<keyword evidence="8 9" id="KW-0472">Membrane</keyword>
<dbReference type="KEGG" id="pyo:PY17X_1350500"/>
<dbReference type="Proteomes" id="UP000072874">
    <property type="component" value="Chromosome 13"/>
</dbReference>
<reference evidence="10" key="3">
    <citation type="submission" date="2014-05" db="EMBL/GenBank/DDBJ databases">
        <authorList>
            <person name="Aslett A.Martin."/>
            <person name="De Silva Nishadi"/>
        </authorList>
    </citation>
    <scope>NUCLEOTIDE SEQUENCE</scope>
    <source>
        <strain evidence="10">YM</strain>
    </source>
</reference>
<dbReference type="GeneID" id="3807377"/>
<dbReference type="UniPathway" id="UPA00196"/>
<dbReference type="VEuPathDB" id="PlasmoDB:PY17X_1350500"/>
<evidence type="ECO:0000313" key="13">
    <source>
        <dbReference type="Proteomes" id="UP000072904"/>
    </source>
</evidence>
<feature type="transmembrane region" description="Helical" evidence="9">
    <location>
        <begin position="194"/>
        <end position="216"/>
    </location>
</feature>
<evidence type="ECO:0000313" key="11">
    <source>
        <dbReference type="EMBL" id="VTZ80882.1"/>
    </source>
</evidence>
<evidence type="ECO:0000256" key="1">
    <source>
        <dbReference type="ARBA" id="ARBA00004477"/>
    </source>
</evidence>
<evidence type="ECO:0000313" key="10">
    <source>
        <dbReference type="EMBL" id="CDU20124.1"/>
    </source>
</evidence>
<dbReference type="GO" id="GO:0016255">
    <property type="term" value="P:attachment of GPI anchor to protein"/>
    <property type="evidence" value="ECO:0007669"/>
    <property type="project" value="InterPro"/>
</dbReference>
<dbReference type="Pfam" id="PF06728">
    <property type="entry name" value="PIG-U"/>
    <property type="match status" value="1"/>
</dbReference>
<dbReference type="VEuPathDB" id="PlasmoDB:PYYM_1347400"/>
<reference evidence="12 13" key="1">
    <citation type="journal article" date="2014" name="BMC Biol.">
        <title>A comprehensive evaluation of rodent malaria parasite genomes and gene expression.</title>
        <authorList>
            <person name="Otto T.D."/>
            <person name="Bohme U."/>
            <person name="Jackson A.P."/>
            <person name="Hunt M."/>
            <person name="Franke-Fayard B."/>
            <person name="Hoeijmakers W.A."/>
            <person name="Religa A.A."/>
            <person name="Robertson L."/>
            <person name="Sanders M."/>
            <person name="Ogun S.A."/>
            <person name="Cunningham D."/>
            <person name="Erhart A."/>
            <person name="Billker O."/>
            <person name="Khan S.M."/>
            <person name="Stunnenberg H.G."/>
            <person name="Langhorne J."/>
            <person name="Holder A.A."/>
            <person name="Waters A.P."/>
            <person name="Newbold C.I."/>
            <person name="Pain A."/>
            <person name="Berriman M."/>
            <person name="Janse C.J."/>
        </authorList>
    </citation>
    <scope>NUCLEOTIDE SEQUENCE [LARGE SCALE GENOMIC DNA]</scope>
    <source>
        <strain evidence="11 12">17X</strain>
        <strain evidence="10 13">YM</strain>
    </source>
</reference>
<keyword evidence="5 9" id="KW-0812">Transmembrane</keyword>
<reference evidence="11" key="2">
    <citation type="submission" date="2014-05" db="EMBL/GenBank/DDBJ databases">
        <authorList>
            <person name="Aslett M.A."/>
            <person name="De Silva N."/>
        </authorList>
    </citation>
    <scope>NUCLEOTIDE SEQUENCE</scope>
    <source>
        <strain evidence="11">17X</strain>
    </source>
</reference>
<evidence type="ECO:0000256" key="7">
    <source>
        <dbReference type="ARBA" id="ARBA00022989"/>
    </source>
</evidence>
<dbReference type="Proteomes" id="UP000072904">
    <property type="component" value="Chromosome 13"/>
</dbReference>
<dbReference type="RefSeq" id="XP_022813691.1">
    <property type="nucleotide sequence ID" value="XM_022957241.1"/>
</dbReference>
<accession>A0A078KEP4</accession>
<dbReference type="PANTHER" id="PTHR13121:SF0">
    <property type="entry name" value="PHOSPHATIDYLINOSITOL GLYCAN ANCHOR BIOSYNTHESIS CLASS U PROTEIN"/>
    <property type="match status" value="1"/>
</dbReference>
<organism evidence="10 13">
    <name type="scientific">Plasmodium yoelii</name>
    <dbReference type="NCBI Taxonomy" id="5861"/>
    <lineage>
        <taxon>Eukaryota</taxon>
        <taxon>Sar</taxon>
        <taxon>Alveolata</taxon>
        <taxon>Apicomplexa</taxon>
        <taxon>Aconoidasida</taxon>
        <taxon>Haemosporida</taxon>
        <taxon>Plasmodiidae</taxon>
        <taxon>Plasmodium</taxon>
        <taxon>Plasmodium (Vinckeia)</taxon>
    </lineage>
</organism>
<reference evidence="11" key="4">
    <citation type="submission" date="2019-05" db="EMBL/GenBank/DDBJ databases">
        <authorList>
            <consortium name="Pathogen Informatics"/>
        </authorList>
    </citation>
    <scope>NUCLEOTIDE SEQUENCE</scope>
    <source>
        <strain evidence="11">17X</strain>
    </source>
</reference>
<feature type="transmembrane region" description="Helical" evidence="9">
    <location>
        <begin position="14"/>
        <end position="35"/>
    </location>
</feature>
<evidence type="ECO:0000256" key="3">
    <source>
        <dbReference type="ARBA" id="ARBA00010026"/>
    </source>
</evidence>
<feature type="transmembrane region" description="Helical" evidence="9">
    <location>
        <begin position="265"/>
        <end position="281"/>
    </location>
</feature>
<feature type="transmembrane region" description="Helical" evidence="9">
    <location>
        <begin position="288"/>
        <end position="307"/>
    </location>
</feature>
<evidence type="ECO:0000256" key="6">
    <source>
        <dbReference type="ARBA" id="ARBA00022824"/>
    </source>
</evidence>
<comment type="subcellular location">
    <subcellularLocation>
        <location evidence="1">Endoplasmic reticulum membrane</location>
        <topology evidence="1">Multi-pass membrane protein</topology>
    </subcellularLocation>
</comment>
<keyword evidence="6" id="KW-0256">Endoplasmic reticulum</keyword>
<dbReference type="EMBL" id="LM993667">
    <property type="protein sequence ID" value="VTZ80882.1"/>
    <property type="molecule type" value="Genomic_DNA"/>
</dbReference>
<dbReference type="EMBL" id="LK934641">
    <property type="protein sequence ID" value="CDU20124.1"/>
    <property type="molecule type" value="Genomic_DNA"/>
</dbReference>